<dbReference type="Pfam" id="PF09661">
    <property type="entry name" value="DUF2398"/>
    <property type="match status" value="1"/>
</dbReference>
<protein>
    <submittedName>
        <fullName evidence="2">TIGR02678 family protein</fullName>
    </submittedName>
</protein>
<evidence type="ECO:0000313" key="2">
    <source>
        <dbReference type="EMBL" id="MFC4135834.1"/>
    </source>
</evidence>
<comment type="caution">
    <text evidence="2">The sequence shown here is derived from an EMBL/GenBank/DDBJ whole genome shotgun (WGS) entry which is preliminary data.</text>
</comment>
<evidence type="ECO:0000256" key="1">
    <source>
        <dbReference type="SAM" id="MobiDB-lite"/>
    </source>
</evidence>
<dbReference type="InterPro" id="IPR013494">
    <property type="entry name" value="CHP02678"/>
</dbReference>
<dbReference type="RefSeq" id="WP_253754135.1">
    <property type="nucleotide sequence ID" value="NZ_JAMZDZ010000001.1"/>
</dbReference>
<evidence type="ECO:0000313" key="3">
    <source>
        <dbReference type="Proteomes" id="UP001595816"/>
    </source>
</evidence>
<reference evidence="3" key="1">
    <citation type="journal article" date="2019" name="Int. J. Syst. Evol. Microbiol.">
        <title>The Global Catalogue of Microorganisms (GCM) 10K type strain sequencing project: providing services to taxonomists for standard genome sequencing and annotation.</title>
        <authorList>
            <consortium name="The Broad Institute Genomics Platform"/>
            <consortium name="The Broad Institute Genome Sequencing Center for Infectious Disease"/>
            <person name="Wu L."/>
            <person name="Ma J."/>
        </authorList>
    </citation>
    <scope>NUCLEOTIDE SEQUENCE [LARGE SCALE GENOMIC DNA]</scope>
    <source>
        <strain evidence="3">CGMCC 4.7289</strain>
    </source>
</reference>
<feature type="region of interest" description="Disordered" evidence="1">
    <location>
        <begin position="382"/>
        <end position="404"/>
    </location>
</feature>
<keyword evidence="3" id="KW-1185">Reference proteome</keyword>
<dbReference type="Proteomes" id="UP001595816">
    <property type="component" value="Unassembled WGS sequence"/>
</dbReference>
<name>A0ABV8LZT4_9ACTN</name>
<dbReference type="EMBL" id="JBHSAY010000027">
    <property type="protein sequence ID" value="MFC4135834.1"/>
    <property type="molecule type" value="Genomic_DNA"/>
</dbReference>
<accession>A0ABV8LZT4</accession>
<gene>
    <name evidence="2" type="ORF">ACFOZ4_34935</name>
</gene>
<dbReference type="NCBIfam" id="TIGR02678">
    <property type="entry name" value="TIGR02678 family protein"/>
    <property type="match status" value="1"/>
</dbReference>
<organism evidence="2 3">
    <name type="scientific">Hamadaea flava</name>
    <dbReference type="NCBI Taxonomy" id="1742688"/>
    <lineage>
        <taxon>Bacteria</taxon>
        <taxon>Bacillati</taxon>
        <taxon>Actinomycetota</taxon>
        <taxon>Actinomycetes</taxon>
        <taxon>Micromonosporales</taxon>
        <taxon>Micromonosporaceae</taxon>
        <taxon>Hamadaea</taxon>
    </lineage>
</organism>
<sequence>MSSIAEQDLADRRARAIQQLLHTPLLHRDTPSFDTIATSEQWLKEWFLRTCGWILIVDYRRGMARLRKVTGWIDSTHPQRSLRTGKSTFTIRKYVTFCLTAAALGEHGRSRISLQDIAVAVSDLSVRAKVSPFTDLDHKDRQALVDVLMLLSALRVVTELDRTGRDYSVDPTGNVLYEIDERRLGQLLVAPLPPARCSTWQQMAADPHPQPSSGAPLDAHRLRQHLMRRLLDQPLCYLSDLPDDDAAAVSDHTEHITQWLSEAGLALEIRADAWMVVNRRAGTARSLRDGSNVSNCALLVLPQLTAQPSGWISATHLATLVDELLDEYPWWARSLRNDRNRADAVATVLRSFDLIRPQSDGWRIMPAAWRWAARVDPACLPPSSSPIPTQPAQDDLFSVEPTHQ</sequence>
<proteinExistence type="predicted"/>